<comment type="subcellular location">
    <subcellularLocation>
        <location evidence="1">Cell membrane</location>
        <topology evidence="1">Multi-pass membrane protein</topology>
    </subcellularLocation>
</comment>
<feature type="transmembrane region" description="Helical" evidence="7">
    <location>
        <begin position="137"/>
        <end position="160"/>
    </location>
</feature>
<feature type="transmembrane region" description="Helical" evidence="7">
    <location>
        <begin position="44"/>
        <end position="64"/>
    </location>
</feature>
<evidence type="ECO:0000256" key="2">
    <source>
        <dbReference type="ARBA" id="ARBA00022448"/>
    </source>
</evidence>
<keyword evidence="3" id="KW-1003">Cell membrane</keyword>
<protein>
    <submittedName>
        <fullName evidence="8">Uncharacterized protein</fullName>
    </submittedName>
</protein>
<dbReference type="EMBL" id="VSSQ01000055">
    <property type="protein sequence ID" value="MPL70825.1"/>
    <property type="molecule type" value="Genomic_DNA"/>
</dbReference>
<evidence type="ECO:0000256" key="4">
    <source>
        <dbReference type="ARBA" id="ARBA00022692"/>
    </source>
</evidence>
<evidence type="ECO:0000256" key="3">
    <source>
        <dbReference type="ARBA" id="ARBA00022475"/>
    </source>
</evidence>
<gene>
    <name evidence="8" type="ORF">SDC9_16587</name>
</gene>
<feature type="transmembrane region" description="Helical" evidence="7">
    <location>
        <begin position="70"/>
        <end position="91"/>
    </location>
</feature>
<evidence type="ECO:0000256" key="5">
    <source>
        <dbReference type="ARBA" id="ARBA00022989"/>
    </source>
</evidence>
<dbReference type="InterPro" id="IPR052017">
    <property type="entry name" value="TSUP"/>
</dbReference>
<reference evidence="8" key="1">
    <citation type="submission" date="2019-08" db="EMBL/GenBank/DDBJ databases">
        <authorList>
            <person name="Kucharzyk K."/>
            <person name="Murdoch R.W."/>
            <person name="Higgins S."/>
            <person name="Loffler F."/>
        </authorList>
    </citation>
    <scope>NUCLEOTIDE SEQUENCE</scope>
</reference>
<comment type="caution">
    <text evidence="8">The sequence shown here is derived from an EMBL/GenBank/DDBJ whole genome shotgun (WGS) entry which is preliminary data.</text>
</comment>
<dbReference type="AlphaFoldDB" id="A0A644TVB5"/>
<keyword evidence="5 7" id="KW-1133">Transmembrane helix</keyword>
<feature type="transmembrane region" description="Helical" evidence="7">
    <location>
        <begin position="172"/>
        <end position="195"/>
    </location>
</feature>
<evidence type="ECO:0000313" key="8">
    <source>
        <dbReference type="EMBL" id="MPL70825.1"/>
    </source>
</evidence>
<evidence type="ECO:0000256" key="7">
    <source>
        <dbReference type="SAM" id="Phobius"/>
    </source>
</evidence>
<keyword evidence="6 7" id="KW-0472">Membrane</keyword>
<accession>A0A644TVB5</accession>
<evidence type="ECO:0000256" key="1">
    <source>
        <dbReference type="ARBA" id="ARBA00004651"/>
    </source>
</evidence>
<dbReference type="GO" id="GO:0005886">
    <property type="term" value="C:plasma membrane"/>
    <property type="evidence" value="ECO:0007669"/>
    <property type="project" value="UniProtKB-SubCell"/>
</dbReference>
<dbReference type="PANTHER" id="PTHR30269">
    <property type="entry name" value="TRANSMEMBRANE PROTEIN YFCA"/>
    <property type="match status" value="1"/>
</dbReference>
<organism evidence="8">
    <name type="scientific">bioreactor metagenome</name>
    <dbReference type="NCBI Taxonomy" id="1076179"/>
    <lineage>
        <taxon>unclassified sequences</taxon>
        <taxon>metagenomes</taxon>
        <taxon>ecological metagenomes</taxon>
    </lineage>
</organism>
<evidence type="ECO:0000256" key="6">
    <source>
        <dbReference type="ARBA" id="ARBA00023136"/>
    </source>
</evidence>
<dbReference type="Pfam" id="PF01925">
    <property type="entry name" value="TauE"/>
    <property type="match status" value="1"/>
</dbReference>
<dbReference type="InterPro" id="IPR002781">
    <property type="entry name" value="TM_pro_TauE-like"/>
</dbReference>
<feature type="transmembrane region" description="Helical" evidence="7">
    <location>
        <begin position="98"/>
        <end position="117"/>
    </location>
</feature>
<sequence length="243" mass="26119">MELSSAAIVAMVFTAFSIGIAKSGLPGLVTVITPFVAMTMPSRIATGIMLPLLIVADIVSVIYWRRKALWQYLGWLIPGAVAGLALGFLLLRAIDDATFTPIMGWLIIIVSLLSFGLDRFTLRFDKDNKVIPLAIGLIAGIFNMLANGAAPVLALYLLALKINKEDFVGTNAWFFLVINIAKLPFSIAIGSVQISHLGFDAMLLPLIAVGGLVGVRILKKIPQNIFNISIQALALISGARLLF</sequence>
<keyword evidence="4 7" id="KW-0812">Transmembrane</keyword>
<dbReference type="PANTHER" id="PTHR30269:SF37">
    <property type="entry name" value="MEMBRANE TRANSPORTER PROTEIN"/>
    <property type="match status" value="1"/>
</dbReference>
<feature type="transmembrane region" description="Helical" evidence="7">
    <location>
        <begin position="201"/>
        <end position="218"/>
    </location>
</feature>
<proteinExistence type="predicted"/>
<name>A0A644TVB5_9ZZZZ</name>
<keyword evidence="2" id="KW-0813">Transport</keyword>
<feature type="transmembrane region" description="Helical" evidence="7">
    <location>
        <begin position="6"/>
        <end position="32"/>
    </location>
</feature>